<name>A0ABP9BSI3_9PSEU</name>
<feature type="compositionally biased region" description="Low complexity" evidence="1">
    <location>
        <begin position="104"/>
        <end position="113"/>
    </location>
</feature>
<organism evidence="2 3">
    <name type="scientific">Actinomycetospora chlora</name>
    <dbReference type="NCBI Taxonomy" id="663608"/>
    <lineage>
        <taxon>Bacteria</taxon>
        <taxon>Bacillati</taxon>
        <taxon>Actinomycetota</taxon>
        <taxon>Actinomycetes</taxon>
        <taxon>Pseudonocardiales</taxon>
        <taxon>Pseudonocardiaceae</taxon>
        <taxon>Actinomycetospora</taxon>
    </lineage>
</organism>
<dbReference type="EMBL" id="BAABHO010000035">
    <property type="protein sequence ID" value="GAA4799557.1"/>
    <property type="molecule type" value="Genomic_DNA"/>
</dbReference>
<evidence type="ECO:0000313" key="2">
    <source>
        <dbReference type="EMBL" id="GAA4799557.1"/>
    </source>
</evidence>
<evidence type="ECO:0000256" key="1">
    <source>
        <dbReference type="SAM" id="MobiDB-lite"/>
    </source>
</evidence>
<feature type="compositionally biased region" description="Basic residues" evidence="1">
    <location>
        <begin position="37"/>
        <end position="46"/>
    </location>
</feature>
<evidence type="ECO:0000313" key="3">
    <source>
        <dbReference type="Proteomes" id="UP001500928"/>
    </source>
</evidence>
<sequence>MHEQHPAPPDGHRRHPRLPQTREGEDRDVREIGHPHLPWRRSRYPPVTVRRRANGRSAPDAGVVAVTASVASTAMSEDPAQAPHPTSDEFDGQQNTAERVSPGTTADAVALDPDLVDTDPGGGPAGNTAKDRTRSEP</sequence>
<accession>A0ABP9BSI3</accession>
<feature type="compositionally biased region" description="Basic and acidic residues" evidence="1">
    <location>
        <begin position="20"/>
        <end position="34"/>
    </location>
</feature>
<comment type="caution">
    <text evidence="2">The sequence shown here is derived from an EMBL/GenBank/DDBJ whole genome shotgun (WGS) entry which is preliminary data.</text>
</comment>
<keyword evidence="3" id="KW-1185">Reference proteome</keyword>
<dbReference type="Proteomes" id="UP001500928">
    <property type="component" value="Unassembled WGS sequence"/>
</dbReference>
<feature type="region of interest" description="Disordered" evidence="1">
    <location>
        <begin position="1"/>
        <end position="46"/>
    </location>
</feature>
<feature type="region of interest" description="Disordered" evidence="1">
    <location>
        <begin position="69"/>
        <end position="137"/>
    </location>
</feature>
<proteinExistence type="predicted"/>
<reference evidence="3" key="1">
    <citation type="journal article" date="2019" name="Int. J. Syst. Evol. Microbiol.">
        <title>The Global Catalogue of Microorganisms (GCM) 10K type strain sequencing project: providing services to taxonomists for standard genome sequencing and annotation.</title>
        <authorList>
            <consortium name="The Broad Institute Genomics Platform"/>
            <consortium name="The Broad Institute Genome Sequencing Center for Infectious Disease"/>
            <person name="Wu L."/>
            <person name="Ma J."/>
        </authorList>
    </citation>
    <scope>NUCLEOTIDE SEQUENCE [LARGE SCALE GENOMIC DNA]</scope>
    <source>
        <strain evidence="3">JCM 17979</strain>
    </source>
</reference>
<protein>
    <submittedName>
        <fullName evidence="2">Uncharacterized protein</fullName>
    </submittedName>
</protein>
<gene>
    <name evidence="2" type="ORF">GCM10023200_40590</name>
</gene>